<name>L0KY26_METHD</name>
<keyword evidence="1 3" id="KW-0963">Cytoplasm</keyword>
<comment type="subcellular location">
    <subcellularLocation>
        <location evidence="3">Cytoplasm</location>
    </subcellularLocation>
</comment>
<evidence type="ECO:0000313" key="5">
    <source>
        <dbReference type="Proteomes" id="UP000010866"/>
    </source>
</evidence>
<dbReference type="HOGENOM" id="CLU_056887_4_2_2"/>
<dbReference type="PANTHER" id="PTHR30592:SF1">
    <property type="entry name" value="SULFUR CARRIER PROTEIN FDHD"/>
    <property type="match status" value="1"/>
</dbReference>
<evidence type="ECO:0000313" key="4">
    <source>
        <dbReference type="EMBL" id="AGB48983.1"/>
    </source>
</evidence>
<dbReference type="KEGG" id="mhz:Metho_0733"/>
<comment type="similarity">
    <text evidence="3">Belongs to the FdhD family.</text>
</comment>
<keyword evidence="5" id="KW-1185">Reference proteome</keyword>
<protein>
    <recommendedName>
        <fullName evidence="3">Protein FdhD</fullName>
    </recommendedName>
</protein>
<dbReference type="GO" id="GO:0016783">
    <property type="term" value="F:sulfurtransferase activity"/>
    <property type="evidence" value="ECO:0007669"/>
    <property type="project" value="InterPro"/>
</dbReference>
<dbReference type="NCBIfam" id="TIGR00129">
    <property type="entry name" value="fdhD_narQ"/>
    <property type="match status" value="1"/>
</dbReference>
<evidence type="ECO:0000256" key="1">
    <source>
        <dbReference type="ARBA" id="ARBA00022490"/>
    </source>
</evidence>
<proteinExistence type="inferred from homology"/>
<dbReference type="AlphaFoldDB" id="L0KY26"/>
<dbReference type="HAMAP" id="MF_00187">
    <property type="entry name" value="FdhD"/>
    <property type="match status" value="1"/>
</dbReference>
<reference evidence="5" key="1">
    <citation type="submission" date="2012-02" db="EMBL/GenBank/DDBJ databases">
        <title>Complete sequence of chromosome of Methanomethylovorans hollandica DSM 15978.</title>
        <authorList>
            <person name="Lucas S."/>
            <person name="Copeland A."/>
            <person name="Lapidus A."/>
            <person name="Glavina del Rio T."/>
            <person name="Dalin E."/>
            <person name="Tice H."/>
            <person name="Bruce D."/>
            <person name="Goodwin L."/>
            <person name="Pitluck S."/>
            <person name="Peters L."/>
            <person name="Mikhailova N."/>
            <person name="Held B."/>
            <person name="Kyrpides N."/>
            <person name="Mavromatis K."/>
            <person name="Ivanova N."/>
            <person name="Brettin T."/>
            <person name="Detter J.C."/>
            <person name="Han C."/>
            <person name="Larimer F."/>
            <person name="Land M."/>
            <person name="Hauser L."/>
            <person name="Markowitz V."/>
            <person name="Cheng J.-F."/>
            <person name="Hugenholtz P."/>
            <person name="Woyke T."/>
            <person name="Wu D."/>
            <person name="Spring S."/>
            <person name="Schroeder M."/>
            <person name="Brambilla E."/>
            <person name="Klenk H.-P."/>
            <person name="Eisen J.A."/>
        </authorList>
    </citation>
    <scope>NUCLEOTIDE SEQUENCE [LARGE SCALE GENOMIC DNA]</scope>
    <source>
        <strain evidence="5">DSM 15978 / NBRC 107637 / DMS1</strain>
    </source>
</reference>
<accession>L0KY26</accession>
<dbReference type="InterPro" id="IPR016193">
    <property type="entry name" value="Cytidine_deaminase-like"/>
</dbReference>
<keyword evidence="2 3" id="KW-0501">Molybdenum cofactor biosynthesis</keyword>
<gene>
    <name evidence="3" type="primary">fdhD</name>
    <name evidence="4" type="ordered locus">Metho_0733</name>
</gene>
<organism evidence="4 5">
    <name type="scientific">Methanomethylovorans hollandica (strain DSM 15978 / NBRC 107637 / DMS1)</name>
    <dbReference type="NCBI Taxonomy" id="867904"/>
    <lineage>
        <taxon>Archaea</taxon>
        <taxon>Methanobacteriati</taxon>
        <taxon>Methanobacteriota</taxon>
        <taxon>Stenosarchaea group</taxon>
        <taxon>Methanomicrobia</taxon>
        <taxon>Methanosarcinales</taxon>
        <taxon>Methanosarcinaceae</taxon>
        <taxon>Methanomethylovorans</taxon>
    </lineage>
</organism>
<comment type="function">
    <text evidence="3">Required for formate dehydrogenase (FDH) activity.</text>
</comment>
<evidence type="ECO:0000256" key="3">
    <source>
        <dbReference type="HAMAP-Rule" id="MF_00187"/>
    </source>
</evidence>
<dbReference type="Gene3D" id="3.40.140.10">
    <property type="entry name" value="Cytidine Deaminase, domain 2"/>
    <property type="match status" value="1"/>
</dbReference>
<comment type="caution">
    <text evidence="3">Lacks conserved residue(s) required for the propagation of feature annotation.</text>
</comment>
<dbReference type="GO" id="GO:0005737">
    <property type="term" value="C:cytoplasm"/>
    <property type="evidence" value="ECO:0007669"/>
    <property type="project" value="UniProtKB-SubCell"/>
</dbReference>
<dbReference type="Gene3D" id="3.10.20.10">
    <property type="match status" value="1"/>
</dbReference>
<dbReference type="PIRSF" id="PIRSF015626">
    <property type="entry name" value="FdhD"/>
    <property type="match status" value="1"/>
</dbReference>
<dbReference type="STRING" id="867904.Metho_0733"/>
<dbReference type="GO" id="GO:0006777">
    <property type="term" value="P:Mo-molybdopterin cofactor biosynthetic process"/>
    <property type="evidence" value="ECO:0007669"/>
    <property type="project" value="UniProtKB-UniRule"/>
</dbReference>
<dbReference type="PROSITE" id="PS51257">
    <property type="entry name" value="PROKAR_LIPOPROTEIN"/>
    <property type="match status" value="1"/>
</dbReference>
<dbReference type="PANTHER" id="PTHR30592">
    <property type="entry name" value="FORMATE DEHYDROGENASE"/>
    <property type="match status" value="1"/>
</dbReference>
<dbReference type="Pfam" id="PF02634">
    <property type="entry name" value="FdhD-NarQ"/>
    <property type="match status" value="1"/>
</dbReference>
<sequence>MRTSQHAGNSSVKGDFSRDECVVPSSLYTTIACTEISGDQRKQIEADVIIEEVFDLFINDVHLTTFYASPRELEELAVGFMVCEGFIGRDDVRNILSIDIGPKRIDCKVDIDVSQLFDLERVERCGTTLFTPENRLLLPKDVFFSPQVIFNAVGKLKEWGNAWKKTGGAHSSLVCAPSGEILVFCEDIGRSCSVDKAVGKALLTGIDISRCALVTTGRLAGTMVSKAINSGFPVMASKGATVKEAVLLAQGADMTLVGFVREPNMYIYSGEYRLQSR</sequence>
<dbReference type="InterPro" id="IPR003786">
    <property type="entry name" value="FdhD"/>
</dbReference>
<dbReference type="GeneID" id="14407946"/>
<dbReference type="RefSeq" id="WP_015324151.1">
    <property type="nucleotide sequence ID" value="NC_019977.1"/>
</dbReference>
<dbReference type="EMBL" id="CP003362">
    <property type="protein sequence ID" value="AGB48983.1"/>
    <property type="molecule type" value="Genomic_DNA"/>
</dbReference>
<evidence type="ECO:0000256" key="2">
    <source>
        <dbReference type="ARBA" id="ARBA00023150"/>
    </source>
</evidence>
<dbReference type="OrthoDB" id="57189at2157"/>
<dbReference type="SUPFAM" id="SSF53927">
    <property type="entry name" value="Cytidine deaminase-like"/>
    <property type="match status" value="1"/>
</dbReference>
<dbReference type="Proteomes" id="UP000010866">
    <property type="component" value="Chromosome"/>
</dbReference>